<organism evidence="5 6">
    <name type="scientific">Mesoterricola sediminis</name>
    <dbReference type="NCBI Taxonomy" id="2927980"/>
    <lineage>
        <taxon>Bacteria</taxon>
        <taxon>Pseudomonadati</taxon>
        <taxon>Acidobacteriota</taxon>
        <taxon>Holophagae</taxon>
        <taxon>Holophagales</taxon>
        <taxon>Holophagaceae</taxon>
        <taxon>Mesoterricola</taxon>
    </lineage>
</organism>
<dbReference type="AlphaFoldDB" id="A0AA48KFG1"/>
<dbReference type="SUPFAM" id="SSF81324">
    <property type="entry name" value="Voltage-gated potassium channels"/>
    <property type="match status" value="1"/>
</dbReference>
<reference evidence="5" key="1">
    <citation type="journal article" date="2023" name="Int. J. Syst. Evol. Microbiol.">
        <title>Mesoterricola silvestris gen. nov., sp. nov., Mesoterricola sediminis sp. nov., Geothrix oryzae sp. nov., Geothrix edaphica sp. nov., Geothrix rubra sp. nov., and Geothrix limicola sp. nov., six novel members of Acidobacteriota isolated from soils.</title>
        <authorList>
            <person name="Itoh H."/>
            <person name="Sugisawa Y."/>
            <person name="Mise K."/>
            <person name="Xu Z."/>
            <person name="Kuniyasu M."/>
            <person name="Ushijima N."/>
            <person name="Kawano K."/>
            <person name="Kobayashi E."/>
            <person name="Shiratori Y."/>
            <person name="Masuda Y."/>
            <person name="Senoo K."/>
        </authorList>
    </citation>
    <scope>NUCLEOTIDE SEQUENCE</scope>
    <source>
        <strain evidence="5">W786</strain>
    </source>
</reference>
<feature type="domain" description="RCK C-terminal" evidence="4">
    <location>
        <begin position="248"/>
        <end position="333"/>
    </location>
</feature>
<feature type="transmembrane region" description="Helical" evidence="2">
    <location>
        <begin position="12"/>
        <end position="32"/>
    </location>
</feature>
<keyword evidence="2" id="KW-0472">Membrane</keyword>
<comment type="subcellular location">
    <subcellularLocation>
        <location evidence="1">Cell membrane</location>
        <topology evidence="1">Multi-pass membrane protein</topology>
    </subcellularLocation>
</comment>
<evidence type="ECO:0000313" key="5">
    <source>
        <dbReference type="EMBL" id="BDU78277.1"/>
    </source>
</evidence>
<dbReference type="KEGG" id="msea:METESE_32350"/>
<dbReference type="Pfam" id="PF02080">
    <property type="entry name" value="TrkA_C"/>
    <property type="match status" value="1"/>
</dbReference>
<dbReference type="PROSITE" id="PS51201">
    <property type="entry name" value="RCK_N"/>
    <property type="match status" value="1"/>
</dbReference>
<evidence type="ECO:0000259" key="4">
    <source>
        <dbReference type="PROSITE" id="PS51202"/>
    </source>
</evidence>
<evidence type="ECO:0000256" key="1">
    <source>
        <dbReference type="ARBA" id="ARBA00004651"/>
    </source>
</evidence>
<dbReference type="Pfam" id="PF02254">
    <property type="entry name" value="TrkA_N"/>
    <property type="match status" value="1"/>
</dbReference>
<dbReference type="PANTHER" id="PTHR43833:SF9">
    <property type="entry name" value="POTASSIUM CHANNEL PROTEIN YUGO-RELATED"/>
    <property type="match status" value="1"/>
</dbReference>
<gene>
    <name evidence="5" type="ORF">METESE_32350</name>
</gene>
<dbReference type="Pfam" id="PF07885">
    <property type="entry name" value="Ion_trans_2"/>
    <property type="match status" value="1"/>
</dbReference>
<evidence type="ECO:0000313" key="6">
    <source>
        <dbReference type="Proteomes" id="UP001228113"/>
    </source>
</evidence>
<accession>A0AA48KFG1</accession>
<keyword evidence="5" id="KW-0813">Transport</keyword>
<dbReference type="GO" id="GO:0008324">
    <property type="term" value="F:monoatomic cation transmembrane transporter activity"/>
    <property type="evidence" value="ECO:0007669"/>
    <property type="project" value="InterPro"/>
</dbReference>
<dbReference type="PROSITE" id="PS51202">
    <property type="entry name" value="RCK_C"/>
    <property type="match status" value="1"/>
</dbReference>
<dbReference type="Gene3D" id="3.40.50.720">
    <property type="entry name" value="NAD(P)-binding Rossmann-like Domain"/>
    <property type="match status" value="1"/>
</dbReference>
<feature type="transmembrane region" description="Helical" evidence="2">
    <location>
        <begin position="64"/>
        <end position="87"/>
    </location>
</feature>
<keyword evidence="2" id="KW-0812">Transmembrane</keyword>
<evidence type="ECO:0000259" key="3">
    <source>
        <dbReference type="PROSITE" id="PS51201"/>
    </source>
</evidence>
<dbReference type="RefSeq" id="WP_243329785.1">
    <property type="nucleotide sequence ID" value="NZ_AP027081.1"/>
</dbReference>
<keyword evidence="6" id="KW-1185">Reference proteome</keyword>
<dbReference type="InterPro" id="IPR006037">
    <property type="entry name" value="RCK_C"/>
</dbReference>
<feature type="domain" description="RCK N-terminal" evidence="3">
    <location>
        <begin position="108"/>
        <end position="224"/>
    </location>
</feature>
<dbReference type="Gene3D" id="3.30.70.1450">
    <property type="entry name" value="Regulator of K+ conductance, C-terminal domain"/>
    <property type="match status" value="1"/>
</dbReference>
<dbReference type="InterPro" id="IPR036291">
    <property type="entry name" value="NAD(P)-bd_dom_sf"/>
</dbReference>
<dbReference type="EMBL" id="AP027081">
    <property type="protein sequence ID" value="BDU78277.1"/>
    <property type="molecule type" value="Genomic_DNA"/>
</dbReference>
<sequence length="334" mass="36327">MKDLPPIRRLAQSITLLALVALMGAVGFHLLGRAGWMDGFYMAVTTLVGFRDEHPGGYGLKLFVIFYLIAGLVVVGMAFSNLLALLLEGDLKGLFLERRMQNRLNALKGHVVVCGFGKTGFQSAWELKQANVPFVVVERDPDKTHNPRFQGDLFIVGNAMDEVVLEQAGIARARGLITALTSDADNVLVTLTARQMNPDLEIVARATKLGTENKLKAAGADHIVSPYEIGGRRMASLLMTPDLLNYVDVMLDKKQLEMAIEHVLVRPGSPLVGRTMREIRVRDCTGALIVGINRGLEGLRFNPTGAEVFEAGDVLIAMGSHEALDALVKVARGE</sequence>
<dbReference type="SUPFAM" id="SSF116726">
    <property type="entry name" value="TrkA C-terminal domain-like"/>
    <property type="match status" value="1"/>
</dbReference>
<dbReference type="GO" id="GO:0005886">
    <property type="term" value="C:plasma membrane"/>
    <property type="evidence" value="ECO:0007669"/>
    <property type="project" value="UniProtKB-SubCell"/>
</dbReference>
<evidence type="ECO:0000256" key="2">
    <source>
        <dbReference type="SAM" id="Phobius"/>
    </source>
</evidence>
<dbReference type="PANTHER" id="PTHR43833">
    <property type="entry name" value="POTASSIUM CHANNEL PROTEIN 2-RELATED-RELATED"/>
    <property type="match status" value="1"/>
</dbReference>
<name>A0AA48KFG1_9BACT</name>
<keyword evidence="5" id="KW-0406">Ion transport</keyword>
<protein>
    <submittedName>
        <fullName evidence="5">Potassium channel protein</fullName>
    </submittedName>
</protein>
<dbReference type="InterPro" id="IPR050721">
    <property type="entry name" value="Trk_Ktr_HKT_K-transport"/>
</dbReference>
<proteinExistence type="predicted"/>
<dbReference type="InterPro" id="IPR013099">
    <property type="entry name" value="K_chnl_dom"/>
</dbReference>
<dbReference type="Gene3D" id="1.10.287.70">
    <property type="match status" value="1"/>
</dbReference>
<dbReference type="Proteomes" id="UP001228113">
    <property type="component" value="Chromosome"/>
</dbReference>
<keyword evidence="2" id="KW-1133">Transmembrane helix</keyword>
<dbReference type="GO" id="GO:0006813">
    <property type="term" value="P:potassium ion transport"/>
    <property type="evidence" value="ECO:0007669"/>
    <property type="project" value="InterPro"/>
</dbReference>
<dbReference type="InterPro" id="IPR003148">
    <property type="entry name" value="RCK_N"/>
</dbReference>
<dbReference type="InterPro" id="IPR036721">
    <property type="entry name" value="RCK_C_sf"/>
</dbReference>
<keyword evidence="5" id="KW-0407">Ion channel</keyword>
<dbReference type="SUPFAM" id="SSF51735">
    <property type="entry name" value="NAD(P)-binding Rossmann-fold domains"/>
    <property type="match status" value="1"/>
</dbReference>